<protein>
    <submittedName>
        <fullName evidence="3">PEP-CTERM sorting domain-containing protein</fullName>
    </submittedName>
</protein>
<organism evidence="3 4">
    <name type="scientific">Pseudoduganella aquatica</name>
    <dbReference type="NCBI Taxonomy" id="2660641"/>
    <lineage>
        <taxon>Bacteria</taxon>
        <taxon>Pseudomonadati</taxon>
        <taxon>Pseudomonadota</taxon>
        <taxon>Betaproteobacteria</taxon>
        <taxon>Burkholderiales</taxon>
        <taxon>Oxalobacteraceae</taxon>
        <taxon>Telluria group</taxon>
        <taxon>Pseudoduganella</taxon>
    </lineage>
</organism>
<feature type="chain" id="PRO_5031532749" evidence="1">
    <location>
        <begin position="21"/>
        <end position="198"/>
    </location>
</feature>
<evidence type="ECO:0000313" key="4">
    <source>
        <dbReference type="Proteomes" id="UP000450676"/>
    </source>
</evidence>
<feature type="domain" description="Ice-binding protein C-terminal" evidence="2">
    <location>
        <begin position="172"/>
        <end position="195"/>
    </location>
</feature>
<evidence type="ECO:0000256" key="1">
    <source>
        <dbReference type="SAM" id="SignalP"/>
    </source>
</evidence>
<dbReference type="InterPro" id="IPR013424">
    <property type="entry name" value="Ice-binding_C"/>
</dbReference>
<dbReference type="EMBL" id="WWCU01000001">
    <property type="protein sequence ID" value="MYN05976.1"/>
    <property type="molecule type" value="Genomic_DNA"/>
</dbReference>
<evidence type="ECO:0000259" key="2">
    <source>
        <dbReference type="Pfam" id="PF07589"/>
    </source>
</evidence>
<gene>
    <name evidence="3" type="ORF">GTP77_01345</name>
</gene>
<keyword evidence="1" id="KW-0732">Signal</keyword>
<dbReference type="NCBIfam" id="TIGR02595">
    <property type="entry name" value="PEP_CTERM"/>
    <property type="match status" value="1"/>
</dbReference>
<dbReference type="Gene3D" id="2.60.120.260">
    <property type="entry name" value="Galactose-binding domain-like"/>
    <property type="match status" value="1"/>
</dbReference>
<evidence type="ECO:0000313" key="3">
    <source>
        <dbReference type="EMBL" id="MYN05976.1"/>
    </source>
</evidence>
<dbReference type="Pfam" id="PF07589">
    <property type="entry name" value="PEP-CTERM"/>
    <property type="match status" value="1"/>
</dbReference>
<accession>A0A7X4H764</accession>
<dbReference type="Proteomes" id="UP000450676">
    <property type="component" value="Unassembled WGS sequence"/>
</dbReference>
<name>A0A7X4H764_9BURK</name>
<dbReference type="AlphaFoldDB" id="A0A7X4H764"/>
<dbReference type="InterPro" id="IPR008979">
    <property type="entry name" value="Galactose-bd-like_sf"/>
</dbReference>
<dbReference type="RefSeq" id="WP_161070357.1">
    <property type="nucleotide sequence ID" value="NZ_WWCU01000001.1"/>
</dbReference>
<sequence>MTIKSLIATVALLAANAAQAGLITNGNFESGLAGWSTSGNVVATSIAASGSYFGAGSIAADGNYLAVFNSGDGPTNGRLMQTFATVAGQTYRWEFDYGVTTGGAQGMRATVLGANSTDLINNVVNDNTAGLLAHFTFNFVADGSQATLRFQDLNNNPTNSQDGVLDNVVVRAVPEPASLALMGLGMVGAMVARRRRKA</sequence>
<feature type="signal peptide" evidence="1">
    <location>
        <begin position="1"/>
        <end position="20"/>
    </location>
</feature>
<keyword evidence="4" id="KW-1185">Reference proteome</keyword>
<comment type="caution">
    <text evidence="3">The sequence shown here is derived from an EMBL/GenBank/DDBJ whole genome shotgun (WGS) entry which is preliminary data.</text>
</comment>
<proteinExistence type="predicted"/>
<reference evidence="3 4" key="1">
    <citation type="submission" date="2019-12" db="EMBL/GenBank/DDBJ databases">
        <title>Novel species isolated from a subtropical stream in China.</title>
        <authorList>
            <person name="Lu H."/>
        </authorList>
    </citation>
    <scope>NUCLEOTIDE SEQUENCE [LARGE SCALE GENOMIC DNA]</scope>
    <source>
        <strain evidence="3 4">FT127W</strain>
    </source>
</reference>
<dbReference type="SUPFAM" id="SSF49785">
    <property type="entry name" value="Galactose-binding domain-like"/>
    <property type="match status" value="1"/>
</dbReference>